<dbReference type="InterPro" id="IPR001633">
    <property type="entry name" value="EAL_dom"/>
</dbReference>
<evidence type="ECO:0000313" key="7">
    <source>
        <dbReference type="Proteomes" id="UP000186819"/>
    </source>
</evidence>
<dbReference type="FunFam" id="3.20.20.450:FF:000001">
    <property type="entry name" value="Cyclic di-GMP phosphodiesterase yahA"/>
    <property type="match status" value="1"/>
</dbReference>
<keyword evidence="2" id="KW-1133">Transmembrane helix</keyword>
<keyword evidence="7" id="KW-1185">Reference proteome</keyword>
<dbReference type="EMBL" id="FTMD01000024">
    <property type="protein sequence ID" value="SIR63035.1"/>
    <property type="molecule type" value="Genomic_DNA"/>
</dbReference>
<dbReference type="Pfam" id="PF00672">
    <property type="entry name" value="HAMP"/>
    <property type="match status" value="1"/>
</dbReference>
<dbReference type="SUPFAM" id="SSF141868">
    <property type="entry name" value="EAL domain-like"/>
    <property type="match status" value="1"/>
</dbReference>
<organism evidence="6 7">
    <name type="scientific">Aromatoleum tolulyticum</name>
    <dbReference type="NCBI Taxonomy" id="34027"/>
    <lineage>
        <taxon>Bacteria</taxon>
        <taxon>Pseudomonadati</taxon>
        <taxon>Pseudomonadota</taxon>
        <taxon>Betaproteobacteria</taxon>
        <taxon>Rhodocyclales</taxon>
        <taxon>Rhodocyclaceae</taxon>
        <taxon>Aromatoleum</taxon>
    </lineage>
</organism>
<dbReference type="Pfam" id="PF00563">
    <property type="entry name" value="EAL"/>
    <property type="match status" value="1"/>
</dbReference>
<evidence type="ECO:0000313" key="6">
    <source>
        <dbReference type="EMBL" id="SIR63035.1"/>
    </source>
</evidence>
<dbReference type="STRING" id="34027.SAMN05421829_12444"/>
<dbReference type="SMART" id="SM00052">
    <property type="entry name" value="EAL"/>
    <property type="match status" value="1"/>
</dbReference>
<dbReference type="RefSeq" id="WP_244551794.1">
    <property type="nucleotide sequence ID" value="NZ_FTMD01000024.1"/>
</dbReference>
<protein>
    <submittedName>
        <fullName evidence="6">Diguanylate cyclase/phosphodiesterase</fullName>
    </submittedName>
</protein>
<dbReference type="InterPro" id="IPR003660">
    <property type="entry name" value="HAMP_dom"/>
</dbReference>
<evidence type="ECO:0000259" key="5">
    <source>
        <dbReference type="PROSITE" id="PS50887"/>
    </source>
</evidence>
<dbReference type="InterPro" id="IPR029787">
    <property type="entry name" value="Nucleotide_cyclase"/>
</dbReference>
<comment type="catalytic activity">
    <reaction evidence="1">
        <text>3',3'-c-di-GMP + H2O = 5'-phosphoguanylyl(3'-&gt;5')guanosine + H(+)</text>
        <dbReference type="Rhea" id="RHEA:24902"/>
        <dbReference type="ChEBI" id="CHEBI:15377"/>
        <dbReference type="ChEBI" id="CHEBI:15378"/>
        <dbReference type="ChEBI" id="CHEBI:58754"/>
        <dbReference type="ChEBI" id="CHEBI:58805"/>
        <dbReference type="EC" id="3.1.4.52"/>
    </reaction>
    <physiologicalReaction direction="left-to-right" evidence="1">
        <dbReference type="Rhea" id="RHEA:24903"/>
    </physiologicalReaction>
</comment>
<keyword evidence="2" id="KW-0472">Membrane</keyword>
<dbReference type="AlphaFoldDB" id="A0A1N7CHI4"/>
<dbReference type="Gene3D" id="3.20.20.450">
    <property type="entry name" value="EAL domain"/>
    <property type="match status" value="1"/>
</dbReference>
<dbReference type="InterPro" id="IPR052155">
    <property type="entry name" value="Biofilm_reg_signaling"/>
</dbReference>
<reference evidence="7" key="1">
    <citation type="submission" date="2017-01" db="EMBL/GenBank/DDBJ databases">
        <authorList>
            <person name="Varghese N."/>
            <person name="Submissions S."/>
        </authorList>
    </citation>
    <scope>NUCLEOTIDE SEQUENCE [LARGE SCALE GENOMIC DNA]</scope>
    <source>
        <strain evidence="7">ATCC 51758</strain>
    </source>
</reference>
<feature type="domain" description="HAMP" evidence="4">
    <location>
        <begin position="336"/>
        <end position="388"/>
    </location>
</feature>
<dbReference type="InterPro" id="IPR035919">
    <property type="entry name" value="EAL_sf"/>
</dbReference>
<feature type="transmembrane region" description="Helical" evidence="2">
    <location>
        <begin position="314"/>
        <end position="335"/>
    </location>
</feature>
<dbReference type="NCBIfam" id="TIGR00254">
    <property type="entry name" value="GGDEF"/>
    <property type="match status" value="1"/>
</dbReference>
<dbReference type="GO" id="GO:0071732">
    <property type="term" value="P:cellular response to nitric oxide"/>
    <property type="evidence" value="ECO:0007669"/>
    <property type="project" value="UniProtKB-ARBA"/>
</dbReference>
<accession>A0A1N7CHI4</accession>
<proteinExistence type="predicted"/>
<evidence type="ECO:0000259" key="3">
    <source>
        <dbReference type="PROSITE" id="PS50883"/>
    </source>
</evidence>
<gene>
    <name evidence="6" type="ORF">SAMN05421829_12444</name>
</gene>
<dbReference type="PROSITE" id="PS50887">
    <property type="entry name" value="GGDEF"/>
    <property type="match status" value="1"/>
</dbReference>
<dbReference type="Pfam" id="PF14827">
    <property type="entry name" value="dCache_3"/>
    <property type="match status" value="1"/>
</dbReference>
<feature type="transmembrane region" description="Helical" evidence="2">
    <location>
        <begin position="47"/>
        <end position="70"/>
    </location>
</feature>
<dbReference type="PANTHER" id="PTHR44757:SF2">
    <property type="entry name" value="BIOFILM ARCHITECTURE MAINTENANCE PROTEIN MBAA"/>
    <property type="match status" value="1"/>
</dbReference>
<keyword evidence="2" id="KW-0812">Transmembrane</keyword>
<dbReference type="CDD" id="cd01948">
    <property type="entry name" value="EAL"/>
    <property type="match status" value="1"/>
</dbReference>
<dbReference type="Gene3D" id="3.30.70.270">
    <property type="match status" value="1"/>
</dbReference>
<dbReference type="SUPFAM" id="SSF158472">
    <property type="entry name" value="HAMP domain-like"/>
    <property type="match status" value="1"/>
</dbReference>
<dbReference type="Gene3D" id="6.10.340.10">
    <property type="match status" value="1"/>
</dbReference>
<dbReference type="SMART" id="SM00267">
    <property type="entry name" value="GGDEF"/>
    <property type="match status" value="1"/>
</dbReference>
<dbReference type="CDD" id="cd06225">
    <property type="entry name" value="HAMP"/>
    <property type="match status" value="1"/>
</dbReference>
<feature type="domain" description="GGDEF" evidence="5">
    <location>
        <begin position="424"/>
        <end position="556"/>
    </location>
</feature>
<dbReference type="InterPro" id="IPR029150">
    <property type="entry name" value="dCache_3"/>
</dbReference>
<dbReference type="GO" id="GO:0016020">
    <property type="term" value="C:membrane"/>
    <property type="evidence" value="ECO:0007669"/>
    <property type="project" value="InterPro"/>
</dbReference>
<dbReference type="SMART" id="SM00304">
    <property type="entry name" value="HAMP"/>
    <property type="match status" value="1"/>
</dbReference>
<feature type="domain" description="EAL" evidence="3">
    <location>
        <begin position="567"/>
        <end position="820"/>
    </location>
</feature>
<evidence type="ECO:0000256" key="2">
    <source>
        <dbReference type="SAM" id="Phobius"/>
    </source>
</evidence>
<dbReference type="GO" id="GO:0007165">
    <property type="term" value="P:signal transduction"/>
    <property type="evidence" value="ECO:0007669"/>
    <property type="project" value="InterPro"/>
</dbReference>
<dbReference type="PANTHER" id="PTHR44757">
    <property type="entry name" value="DIGUANYLATE CYCLASE DGCP"/>
    <property type="match status" value="1"/>
</dbReference>
<dbReference type="GO" id="GO:0071111">
    <property type="term" value="F:cyclic-guanylate-specific phosphodiesterase activity"/>
    <property type="evidence" value="ECO:0007669"/>
    <property type="project" value="UniProtKB-EC"/>
</dbReference>
<dbReference type="SUPFAM" id="SSF55073">
    <property type="entry name" value="Nucleotide cyclase"/>
    <property type="match status" value="1"/>
</dbReference>
<evidence type="ECO:0000256" key="1">
    <source>
        <dbReference type="ARBA" id="ARBA00051114"/>
    </source>
</evidence>
<dbReference type="FunFam" id="3.30.70.270:FF:000001">
    <property type="entry name" value="Diguanylate cyclase domain protein"/>
    <property type="match status" value="1"/>
</dbReference>
<dbReference type="InterPro" id="IPR043128">
    <property type="entry name" value="Rev_trsase/Diguanyl_cyclase"/>
</dbReference>
<sequence>MAAQLPGSCCSSRPLHAAGELLKRARSALPRMFAGRVSMTRFVAHQVIVFVALLLVAIQLVTLLALNWAVSENASESVRKEVEVGRRIFVRMMEDRTQQLTTAASVLASDFGLRQALMSSDQATIVSALNNHGARIGAAKMMLIGLDRRVVGETAAQSNGERPLFPFPHLIEDAERKGAASAIALIGHAPFQIVVVPVLAPVPVAWVMVAFSVDNKLAQDLGLLTGLDVSFATWARERGWNVAATTLPPAGTRALLGALGPPTGTAVPPITPDLLGADFLLSGSVLGRVDEGAVVAILQSSLRDAIARFDGLRVILLALAAFGLCATVAGSLLIARSISRPVSALAEFARRMERGEYDQGPPETRSDELGELAASFNRMRLAIAAREQQIKSMALQDALTGLPNRALFNERLQQALGLARRLTQPVSVLLIDLNRFKEVNDTLGHHVGDRLLCEVAERLRTVLVRASDTPARLGGDEFAVLLPASSEAMAEATARKILQAFEAPVFVEGRQLDVSGSIGIASFPEQGDDANVLMSRADAAMYVAKRKRMGCAVYDPRFDAEAGNHDRLSLTGELRQAVEEDQFVLYYQPRLDLASGAITGAEALVRWQHPVRGLVPPDQFIPFAEQTGCIREITQWVIGRAFEQCARWRASGLALQVSINLSARDLLDPELPQRFAELLARHGASPQWFLLEITESAIVDDPARAHDTVTRLHEMGFGLSIDDFGTGYSSLAQLKRLPVAELKIDKSFVLDMAHDPDDMTIVRSVIDLAHNMGLSVVAEGVETDEVHQLLHDMGCDYLQGYHICRPLPVAQLEPWLARDAAQHGTTAKET</sequence>
<evidence type="ECO:0000259" key="4">
    <source>
        <dbReference type="PROSITE" id="PS50885"/>
    </source>
</evidence>
<dbReference type="PROSITE" id="PS50883">
    <property type="entry name" value="EAL"/>
    <property type="match status" value="1"/>
</dbReference>
<name>A0A1N7CHI4_9RHOO</name>
<dbReference type="Proteomes" id="UP000186819">
    <property type="component" value="Unassembled WGS sequence"/>
</dbReference>
<dbReference type="PROSITE" id="PS50885">
    <property type="entry name" value="HAMP"/>
    <property type="match status" value="1"/>
</dbReference>
<dbReference type="InterPro" id="IPR000160">
    <property type="entry name" value="GGDEF_dom"/>
</dbReference>
<dbReference type="CDD" id="cd01949">
    <property type="entry name" value="GGDEF"/>
    <property type="match status" value="1"/>
</dbReference>
<dbReference type="Pfam" id="PF00990">
    <property type="entry name" value="GGDEF"/>
    <property type="match status" value="1"/>
</dbReference>